<dbReference type="PANTHER" id="PTHR10540">
    <property type="entry name" value="EUKARYOTIC TRANSLATION INITIATION FACTOR 3 SUBUNIT F-RELATED"/>
    <property type="match status" value="1"/>
</dbReference>
<dbReference type="Gene3D" id="3.40.140.10">
    <property type="entry name" value="Cytidine Deaminase, domain 2"/>
    <property type="match status" value="1"/>
</dbReference>
<comment type="caution">
    <text evidence="5">The sequence shown here is derived from an EMBL/GenBank/DDBJ whole genome shotgun (WGS) entry which is preliminary data.</text>
</comment>
<proteinExistence type="inferred from homology"/>
<evidence type="ECO:0000256" key="2">
    <source>
        <dbReference type="RuleBase" id="RU367006"/>
    </source>
</evidence>
<evidence type="ECO:0000313" key="6">
    <source>
        <dbReference type="Proteomes" id="UP000824998"/>
    </source>
</evidence>
<name>A0A9P7YBJ8_9HELO</name>
<feature type="domain" description="MPN" evidence="4">
    <location>
        <begin position="20"/>
        <end position="162"/>
    </location>
</feature>
<evidence type="ECO:0000313" key="5">
    <source>
        <dbReference type="EMBL" id="KAG9230689.1"/>
    </source>
</evidence>
<keyword evidence="2" id="KW-0539">Nucleus</keyword>
<dbReference type="GO" id="GO:0008237">
    <property type="term" value="F:metallopeptidase activity"/>
    <property type="evidence" value="ECO:0007669"/>
    <property type="project" value="InterPro"/>
</dbReference>
<dbReference type="OrthoDB" id="1378at2759"/>
<dbReference type="GO" id="GO:0008180">
    <property type="term" value="C:COP9 signalosome"/>
    <property type="evidence" value="ECO:0007669"/>
    <property type="project" value="UniProtKB-UniRule"/>
</dbReference>
<organism evidence="5 6">
    <name type="scientific">Amylocarpus encephaloides</name>
    <dbReference type="NCBI Taxonomy" id="45428"/>
    <lineage>
        <taxon>Eukaryota</taxon>
        <taxon>Fungi</taxon>
        <taxon>Dikarya</taxon>
        <taxon>Ascomycota</taxon>
        <taxon>Pezizomycotina</taxon>
        <taxon>Leotiomycetes</taxon>
        <taxon>Helotiales</taxon>
        <taxon>Helotiales incertae sedis</taxon>
        <taxon>Amylocarpus</taxon>
    </lineage>
</organism>
<dbReference type="GO" id="GO:0005737">
    <property type="term" value="C:cytoplasm"/>
    <property type="evidence" value="ECO:0007669"/>
    <property type="project" value="UniProtKB-SubCell"/>
</dbReference>
<dbReference type="InterPro" id="IPR037518">
    <property type="entry name" value="MPN"/>
</dbReference>
<comment type="similarity">
    <text evidence="1 2">Belongs to the peptidase M67A family. CSN6 subfamily.</text>
</comment>
<dbReference type="GO" id="GO:0000338">
    <property type="term" value="P:protein deneddylation"/>
    <property type="evidence" value="ECO:0007669"/>
    <property type="project" value="InterPro"/>
</dbReference>
<dbReference type="Proteomes" id="UP000824998">
    <property type="component" value="Unassembled WGS sequence"/>
</dbReference>
<dbReference type="EMBL" id="MU251651">
    <property type="protein sequence ID" value="KAG9230689.1"/>
    <property type="molecule type" value="Genomic_DNA"/>
</dbReference>
<keyword evidence="6" id="KW-1185">Reference proteome</keyword>
<gene>
    <name evidence="5" type="ORF">BJ875DRAFT_384597</name>
</gene>
<comment type="subcellular location">
    <subcellularLocation>
        <location evidence="2">Cytoplasm</location>
    </subcellularLocation>
    <subcellularLocation>
        <location evidence="2">Nucleus</location>
    </subcellularLocation>
</comment>
<evidence type="ECO:0000256" key="1">
    <source>
        <dbReference type="ARBA" id="ARBA00010893"/>
    </source>
</evidence>
<dbReference type="AlphaFoldDB" id="A0A9P7YBJ8"/>
<keyword evidence="2" id="KW-0736">Signalosome</keyword>
<evidence type="ECO:0000256" key="3">
    <source>
        <dbReference type="SAM" id="MobiDB-lite"/>
    </source>
</evidence>
<evidence type="ECO:0000259" key="4">
    <source>
        <dbReference type="PROSITE" id="PS50249"/>
    </source>
</evidence>
<protein>
    <recommendedName>
        <fullName evidence="2">COP9 signalosome complex subunit 6</fullName>
    </recommendedName>
</protein>
<dbReference type="InterPro" id="IPR033859">
    <property type="entry name" value="MPN_CSN6"/>
</dbReference>
<dbReference type="Pfam" id="PF13012">
    <property type="entry name" value="MitMem_reg"/>
    <property type="match status" value="1"/>
</dbReference>
<dbReference type="PROSITE" id="PS50249">
    <property type="entry name" value="MPN"/>
    <property type="match status" value="1"/>
</dbReference>
<dbReference type="InterPro" id="IPR000555">
    <property type="entry name" value="JAMM/MPN+_dom"/>
</dbReference>
<dbReference type="PANTHER" id="PTHR10540:SF8">
    <property type="entry name" value="COP9 SIGNALOSOME COMPLEX SUBUNIT 6"/>
    <property type="match status" value="1"/>
</dbReference>
<keyword evidence="2" id="KW-0963">Cytoplasm</keyword>
<reference evidence="5" key="1">
    <citation type="journal article" date="2021" name="IMA Fungus">
        <title>Genomic characterization of three marine fungi, including Emericellopsis atlantica sp. nov. with signatures of a generalist lifestyle and marine biomass degradation.</title>
        <authorList>
            <person name="Hagestad O.C."/>
            <person name="Hou L."/>
            <person name="Andersen J.H."/>
            <person name="Hansen E.H."/>
            <person name="Altermark B."/>
            <person name="Li C."/>
            <person name="Kuhnert E."/>
            <person name="Cox R.J."/>
            <person name="Crous P.W."/>
            <person name="Spatafora J.W."/>
            <person name="Lail K."/>
            <person name="Amirebrahimi M."/>
            <person name="Lipzen A."/>
            <person name="Pangilinan J."/>
            <person name="Andreopoulos W."/>
            <person name="Hayes R.D."/>
            <person name="Ng V."/>
            <person name="Grigoriev I.V."/>
            <person name="Jackson S.A."/>
            <person name="Sutton T.D.S."/>
            <person name="Dobson A.D.W."/>
            <person name="Rama T."/>
        </authorList>
    </citation>
    <scope>NUCLEOTIDE SEQUENCE</scope>
    <source>
        <strain evidence="5">TRa018bII</strain>
    </source>
</reference>
<feature type="region of interest" description="Disordered" evidence="3">
    <location>
        <begin position="212"/>
        <end position="245"/>
    </location>
</feature>
<accession>A0A9P7YBJ8</accession>
<dbReference type="CDD" id="cd08063">
    <property type="entry name" value="MPN_CSN6"/>
    <property type="match status" value="1"/>
</dbReference>
<comment type="function">
    <text evidence="2">Component of the COP9 signalosome complex (CSN), a complex involved in various cellular and developmental processes.</text>
</comment>
<dbReference type="Pfam" id="PF01398">
    <property type="entry name" value="JAB"/>
    <property type="match status" value="1"/>
</dbReference>
<sequence length="399" mass="43620">MAPPNPLMSTQKTTGGGLQVALHPLVLLTVSDYVTRHTLRRQTGPVVGALLGQQNGREITIEHAFDCRLVEVEGDIVLHREWFKERLQQMKDVHKVPTLDLVGWYTVLPQDGPQDVQVPIHRQILSEFNESAILLGFHPTAVLDGPIGGKLPITIYESNWEAEGRGAETGEDKKMEDGDAKLGLRFMVLPYTVETGEAEMISVDFVAHGGGNATAVDDTSKKRAPINDPKSKGKTRASNKSSTRNILSREEEELLSQLTAKANAIKMLKARIELIATYLRNIHGDTPPEGDLADAKQTVTNHAILRSIQALLIRLSFIVPADTKRFEQELLAEQNDVSLINLLSMLTNSINDVREIGKKSNIIGKGRTSSKSRSGWLGNLPEWSGGSGVASGAGDLISY</sequence>
<dbReference type="InterPro" id="IPR024969">
    <property type="entry name" value="EIF3F/CSN6-like_C"/>
</dbReference>